<accession>A3LTN6</accession>
<dbReference type="OrthoDB" id="548474at2759"/>
<dbReference type="GO" id="GO:0070682">
    <property type="term" value="P:proteasome regulatory particle assembly"/>
    <property type="evidence" value="ECO:0007669"/>
    <property type="project" value="InterPro"/>
</dbReference>
<dbReference type="PANTHER" id="PTHR40422:SF1">
    <property type="entry name" value="TRANSLATION MACHINERY-ASSOCIATED PROTEIN 17"/>
    <property type="match status" value="1"/>
</dbReference>
<evidence type="ECO:0000256" key="1">
    <source>
        <dbReference type="SAM" id="MobiDB-lite"/>
    </source>
</evidence>
<reference evidence="2 3" key="1">
    <citation type="journal article" date="2007" name="Nat. Biotechnol.">
        <title>Genome sequence of the lignocellulose-bioconverting and xylose-fermenting yeast Pichia stipitis.</title>
        <authorList>
            <person name="Jeffries T.W."/>
            <person name="Grigoriev I.V."/>
            <person name="Grimwood J."/>
            <person name="Laplaza J.M."/>
            <person name="Aerts A."/>
            <person name="Salamov A."/>
            <person name="Schmutz J."/>
            <person name="Lindquist E."/>
            <person name="Dehal P."/>
            <person name="Shapiro H."/>
            <person name="Jin Y.S."/>
            <person name="Passoth V."/>
            <person name="Richardson P.M."/>
        </authorList>
    </citation>
    <scope>NUCLEOTIDE SEQUENCE [LARGE SCALE GENOMIC DNA]</scope>
    <source>
        <strain evidence="3">ATCC 58785 / CBS 6054 / NBRC 10063 / NRRL Y-11545</strain>
    </source>
</reference>
<dbReference type="GO" id="GO:0030674">
    <property type="term" value="F:protein-macromolecule adaptor activity"/>
    <property type="evidence" value="ECO:0007669"/>
    <property type="project" value="TreeGrafter"/>
</dbReference>
<sequence>MTEASGPLPLATFIEAIKDAPTDFLQESQPELRRSIAFLIRTNNELLEEIESLSAKLISPDPKESQSELEETYKLYSLTIVENREVIKNKREKYIALNDELVSRGQLNPEDKVKDEKNFFGSLDDMENKASVELVPTIKKDKRDNEKEDNTETKDGGDNNTNEEGVYL</sequence>
<proteinExistence type="predicted"/>
<organism evidence="2 3">
    <name type="scientific">Scheffersomyces stipitis (strain ATCC 58785 / CBS 6054 / NBRC 10063 / NRRL Y-11545)</name>
    <name type="common">Yeast</name>
    <name type="synonym">Pichia stipitis</name>
    <dbReference type="NCBI Taxonomy" id="322104"/>
    <lineage>
        <taxon>Eukaryota</taxon>
        <taxon>Fungi</taxon>
        <taxon>Dikarya</taxon>
        <taxon>Ascomycota</taxon>
        <taxon>Saccharomycotina</taxon>
        <taxon>Pichiomycetes</taxon>
        <taxon>Debaryomycetaceae</taxon>
        <taxon>Scheffersomyces</taxon>
    </lineage>
</organism>
<dbReference type="HOGENOM" id="CLU_1587122_0_0_1"/>
<feature type="compositionally biased region" description="Polar residues" evidence="1">
    <location>
        <begin position="158"/>
        <end position="168"/>
    </location>
</feature>
<dbReference type="AlphaFoldDB" id="A3LTN6"/>
<dbReference type="RefSeq" id="XP_001384123.1">
    <property type="nucleotide sequence ID" value="XM_001384086.1"/>
</dbReference>
<dbReference type="PANTHER" id="PTHR40422">
    <property type="entry name" value="TRANSLATION MACHINERY-ASSOCIATED PROTEIN 17"/>
    <property type="match status" value="1"/>
</dbReference>
<dbReference type="Proteomes" id="UP000002258">
    <property type="component" value="Chromosome 4"/>
</dbReference>
<feature type="compositionally biased region" description="Basic and acidic residues" evidence="1">
    <location>
        <begin position="138"/>
        <end position="157"/>
    </location>
</feature>
<dbReference type="GeneID" id="4839022"/>
<evidence type="ECO:0000313" key="2">
    <source>
        <dbReference type="EMBL" id="ABN66094.1"/>
    </source>
</evidence>
<dbReference type="OMA" id="LWENKHS"/>
<gene>
    <name evidence="2" type="ORF">PICST_67576</name>
</gene>
<dbReference type="EMBL" id="CP000498">
    <property type="protein sequence ID" value="ABN66094.1"/>
    <property type="molecule type" value="Genomic_DNA"/>
</dbReference>
<keyword evidence="3" id="KW-1185">Reference proteome</keyword>
<name>A3LTN6_PICST</name>
<feature type="region of interest" description="Disordered" evidence="1">
    <location>
        <begin position="131"/>
        <end position="168"/>
    </location>
</feature>
<protein>
    <submittedName>
        <fullName evidence="2">Uncharacterized protein</fullName>
    </submittedName>
</protein>
<evidence type="ECO:0000313" key="3">
    <source>
        <dbReference type="Proteomes" id="UP000002258"/>
    </source>
</evidence>
<dbReference type="KEGG" id="pic:PICST_67576"/>
<dbReference type="InParanoid" id="A3LTN6"/>
<dbReference type="InterPro" id="IPR038966">
    <property type="entry name" value="TMA17"/>
</dbReference>